<protein>
    <submittedName>
        <fullName evidence="1">Uncharacterized protein</fullName>
    </submittedName>
</protein>
<proteinExistence type="predicted"/>
<comment type="caution">
    <text evidence="1">The sequence shown here is derived from an EMBL/GenBank/DDBJ whole genome shotgun (WGS) entry which is preliminary data.</text>
</comment>
<accession>A0ACB7TIP3</accession>
<gene>
    <name evidence="1" type="ORF">HPB50_018889</name>
</gene>
<sequence>MIDKHDAAIFRSEHGAPCAGLAQAHVSARGLCACVCVCYTAAAPQGMRSRHPARLPPRAPAAAGVLQPKPGASDVGTLHFGCSPPAGADVLSLLMYTVDTVLTCVRFAA</sequence>
<organism evidence="1 2">
    <name type="scientific">Hyalomma asiaticum</name>
    <name type="common">Tick</name>
    <dbReference type="NCBI Taxonomy" id="266040"/>
    <lineage>
        <taxon>Eukaryota</taxon>
        <taxon>Metazoa</taxon>
        <taxon>Ecdysozoa</taxon>
        <taxon>Arthropoda</taxon>
        <taxon>Chelicerata</taxon>
        <taxon>Arachnida</taxon>
        <taxon>Acari</taxon>
        <taxon>Parasitiformes</taxon>
        <taxon>Ixodida</taxon>
        <taxon>Ixodoidea</taxon>
        <taxon>Ixodidae</taxon>
        <taxon>Hyalomminae</taxon>
        <taxon>Hyalomma</taxon>
    </lineage>
</organism>
<dbReference type="Proteomes" id="UP000821845">
    <property type="component" value="Chromosome 1"/>
</dbReference>
<name>A0ACB7TIP3_HYAAI</name>
<reference evidence="1" key="1">
    <citation type="submission" date="2020-05" db="EMBL/GenBank/DDBJ databases">
        <title>Large-scale comparative analyses of tick genomes elucidate their genetic diversity and vector capacities.</title>
        <authorList>
            <person name="Jia N."/>
            <person name="Wang J."/>
            <person name="Shi W."/>
            <person name="Du L."/>
            <person name="Sun Y."/>
            <person name="Zhan W."/>
            <person name="Jiang J."/>
            <person name="Wang Q."/>
            <person name="Zhang B."/>
            <person name="Ji P."/>
            <person name="Sakyi L.B."/>
            <person name="Cui X."/>
            <person name="Yuan T."/>
            <person name="Jiang B."/>
            <person name="Yang W."/>
            <person name="Lam T.T.-Y."/>
            <person name="Chang Q."/>
            <person name="Ding S."/>
            <person name="Wang X."/>
            <person name="Zhu J."/>
            <person name="Ruan X."/>
            <person name="Zhao L."/>
            <person name="Wei J."/>
            <person name="Que T."/>
            <person name="Du C."/>
            <person name="Cheng J."/>
            <person name="Dai P."/>
            <person name="Han X."/>
            <person name="Huang E."/>
            <person name="Gao Y."/>
            <person name="Liu J."/>
            <person name="Shao H."/>
            <person name="Ye R."/>
            <person name="Li L."/>
            <person name="Wei W."/>
            <person name="Wang X."/>
            <person name="Wang C."/>
            <person name="Yang T."/>
            <person name="Huo Q."/>
            <person name="Li W."/>
            <person name="Guo W."/>
            <person name="Chen H."/>
            <person name="Zhou L."/>
            <person name="Ni X."/>
            <person name="Tian J."/>
            <person name="Zhou Y."/>
            <person name="Sheng Y."/>
            <person name="Liu T."/>
            <person name="Pan Y."/>
            <person name="Xia L."/>
            <person name="Li J."/>
            <person name="Zhao F."/>
            <person name="Cao W."/>
        </authorList>
    </citation>
    <scope>NUCLEOTIDE SEQUENCE</scope>
    <source>
        <strain evidence="1">Hyas-2018</strain>
    </source>
</reference>
<dbReference type="EMBL" id="CM023481">
    <property type="protein sequence ID" value="KAH6947417.1"/>
    <property type="molecule type" value="Genomic_DNA"/>
</dbReference>
<evidence type="ECO:0000313" key="2">
    <source>
        <dbReference type="Proteomes" id="UP000821845"/>
    </source>
</evidence>
<evidence type="ECO:0000313" key="1">
    <source>
        <dbReference type="EMBL" id="KAH6947417.1"/>
    </source>
</evidence>
<keyword evidence="2" id="KW-1185">Reference proteome</keyword>